<dbReference type="SUPFAM" id="SSF47473">
    <property type="entry name" value="EF-hand"/>
    <property type="match status" value="1"/>
</dbReference>
<dbReference type="Pfam" id="PF01023">
    <property type="entry name" value="S_100"/>
    <property type="match status" value="1"/>
</dbReference>
<protein>
    <recommendedName>
        <fullName evidence="4">EF-hand domain-containing protein</fullName>
    </recommendedName>
</protein>
<reference evidence="5" key="1">
    <citation type="submission" date="2022-11" db="EMBL/GenBank/DDBJ databases">
        <title>Chromosome-level genome of Pogonophryne albipinna.</title>
        <authorList>
            <person name="Jo E."/>
        </authorList>
    </citation>
    <scope>NUCLEOTIDE SEQUENCE</scope>
    <source>
        <strain evidence="5">SGF0006</strain>
        <tissue evidence="5">Muscle</tissue>
    </source>
</reference>
<proteinExistence type="inferred from homology"/>
<evidence type="ECO:0000256" key="3">
    <source>
        <dbReference type="ARBA" id="ARBA00022837"/>
    </source>
</evidence>
<dbReference type="Gene3D" id="1.10.238.10">
    <property type="entry name" value="EF-hand"/>
    <property type="match status" value="1"/>
</dbReference>
<evidence type="ECO:0000259" key="4">
    <source>
        <dbReference type="PROSITE" id="PS50222"/>
    </source>
</evidence>
<dbReference type="Proteomes" id="UP001219934">
    <property type="component" value="Unassembled WGS sequence"/>
</dbReference>
<dbReference type="InterPro" id="IPR002048">
    <property type="entry name" value="EF_hand_dom"/>
</dbReference>
<gene>
    <name evidence="5" type="ORF">JOQ06_020188</name>
</gene>
<dbReference type="PANTHER" id="PTHR11639:SF134">
    <property type="entry name" value="PROTEIN S100-A1-RELATED"/>
    <property type="match status" value="1"/>
</dbReference>
<keyword evidence="2" id="KW-0479">Metal-binding</keyword>
<dbReference type="PANTHER" id="PTHR11639">
    <property type="entry name" value="S100 CALCIUM-BINDING PROTEIN"/>
    <property type="match status" value="1"/>
</dbReference>
<evidence type="ECO:0000256" key="2">
    <source>
        <dbReference type="ARBA" id="ARBA00022723"/>
    </source>
</evidence>
<evidence type="ECO:0000313" key="5">
    <source>
        <dbReference type="EMBL" id="KAJ4948658.1"/>
    </source>
</evidence>
<evidence type="ECO:0000313" key="6">
    <source>
        <dbReference type="Proteomes" id="UP001219934"/>
    </source>
</evidence>
<accession>A0AAD6BT82</accession>
<dbReference type="InterPro" id="IPR013787">
    <property type="entry name" value="S100_Ca-bd_sub"/>
</dbReference>
<dbReference type="GO" id="GO:0005509">
    <property type="term" value="F:calcium ion binding"/>
    <property type="evidence" value="ECO:0007669"/>
    <property type="project" value="InterPro"/>
</dbReference>
<name>A0AAD6BT82_9TELE</name>
<keyword evidence="3" id="KW-0106">Calcium</keyword>
<feature type="domain" description="EF-hand" evidence="4">
    <location>
        <begin position="43"/>
        <end position="78"/>
    </location>
</feature>
<dbReference type="AlphaFoldDB" id="A0AAD6BT82"/>
<evidence type="ECO:0000256" key="1">
    <source>
        <dbReference type="ARBA" id="ARBA00007323"/>
    </source>
</evidence>
<dbReference type="InterPro" id="IPR011992">
    <property type="entry name" value="EF-hand-dom_pair"/>
</dbReference>
<dbReference type="GO" id="GO:0048306">
    <property type="term" value="F:calcium-dependent protein binding"/>
    <property type="evidence" value="ECO:0007669"/>
    <property type="project" value="TreeGrafter"/>
</dbReference>
<dbReference type="EMBL" id="JAPTMU010000001">
    <property type="protein sequence ID" value="KAJ4948658.1"/>
    <property type="molecule type" value="Genomic_DNA"/>
</dbReference>
<comment type="caution">
    <text evidence="5">The sequence shown here is derived from an EMBL/GenBank/DDBJ whole genome shotgun (WGS) entry which is preliminary data.</text>
</comment>
<comment type="similarity">
    <text evidence="1">Belongs to the S-100 family.</text>
</comment>
<dbReference type="InterPro" id="IPR018247">
    <property type="entry name" value="EF_Hand_1_Ca_BS"/>
</dbReference>
<organism evidence="5 6">
    <name type="scientific">Pogonophryne albipinna</name>
    <dbReference type="NCBI Taxonomy" id="1090488"/>
    <lineage>
        <taxon>Eukaryota</taxon>
        <taxon>Metazoa</taxon>
        <taxon>Chordata</taxon>
        <taxon>Craniata</taxon>
        <taxon>Vertebrata</taxon>
        <taxon>Euteleostomi</taxon>
        <taxon>Actinopterygii</taxon>
        <taxon>Neopterygii</taxon>
        <taxon>Teleostei</taxon>
        <taxon>Neoteleostei</taxon>
        <taxon>Acanthomorphata</taxon>
        <taxon>Eupercaria</taxon>
        <taxon>Perciformes</taxon>
        <taxon>Notothenioidei</taxon>
        <taxon>Pogonophryne</taxon>
    </lineage>
</organism>
<dbReference type="PROSITE" id="PS00018">
    <property type="entry name" value="EF_HAND_1"/>
    <property type="match status" value="1"/>
</dbReference>
<dbReference type="PROSITE" id="PS50222">
    <property type="entry name" value="EF_HAND_2"/>
    <property type="match status" value="1"/>
</dbReference>
<sequence length="103" mass="12127">MQHILDVFYKRAHKDGDDLHLSRREMMELYRQEFHVFLEQATGDPHKLAEIMTGQDENQDGRVDFQEFVSMAAHDVRPPLLLRFNVSGKHKLLLSLFMLVMTD</sequence>
<keyword evidence="6" id="KW-1185">Reference proteome</keyword>